<dbReference type="Proteomes" id="UP001054945">
    <property type="component" value="Unassembled WGS sequence"/>
</dbReference>
<evidence type="ECO:0000313" key="2">
    <source>
        <dbReference type="Proteomes" id="UP001054945"/>
    </source>
</evidence>
<dbReference type="EMBL" id="BPLR01008453">
    <property type="protein sequence ID" value="GIY24795.1"/>
    <property type="molecule type" value="Genomic_DNA"/>
</dbReference>
<evidence type="ECO:0000313" key="1">
    <source>
        <dbReference type="EMBL" id="GIY24795.1"/>
    </source>
</evidence>
<keyword evidence="2" id="KW-1185">Reference proteome</keyword>
<gene>
    <name evidence="1" type="ORF">CEXT_386031</name>
</gene>
<proteinExistence type="predicted"/>
<name>A0AAV4RST5_CAEEX</name>
<sequence>MVSGKGRQEQIVGSSSMCGSVFILGESGWGLWVSADLLRRLEALIVARTNVPGRAAIVFPNERTEGESAHHAFRIAEPRILRNSKSFFSLSLSLFTH</sequence>
<organism evidence="1 2">
    <name type="scientific">Caerostris extrusa</name>
    <name type="common">Bark spider</name>
    <name type="synonym">Caerostris bankana</name>
    <dbReference type="NCBI Taxonomy" id="172846"/>
    <lineage>
        <taxon>Eukaryota</taxon>
        <taxon>Metazoa</taxon>
        <taxon>Ecdysozoa</taxon>
        <taxon>Arthropoda</taxon>
        <taxon>Chelicerata</taxon>
        <taxon>Arachnida</taxon>
        <taxon>Araneae</taxon>
        <taxon>Araneomorphae</taxon>
        <taxon>Entelegynae</taxon>
        <taxon>Araneoidea</taxon>
        <taxon>Araneidae</taxon>
        <taxon>Caerostris</taxon>
    </lineage>
</organism>
<accession>A0AAV4RST5</accession>
<comment type="caution">
    <text evidence="1">The sequence shown here is derived from an EMBL/GenBank/DDBJ whole genome shotgun (WGS) entry which is preliminary data.</text>
</comment>
<reference evidence="1 2" key="1">
    <citation type="submission" date="2021-06" db="EMBL/GenBank/DDBJ databases">
        <title>Caerostris extrusa draft genome.</title>
        <authorList>
            <person name="Kono N."/>
            <person name="Arakawa K."/>
        </authorList>
    </citation>
    <scope>NUCLEOTIDE SEQUENCE [LARGE SCALE GENOMIC DNA]</scope>
</reference>
<protein>
    <submittedName>
        <fullName evidence="1">Uncharacterized protein</fullName>
    </submittedName>
</protein>
<dbReference type="AlphaFoldDB" id="A0AAV4RST5"/>